<feature type="transmembrane region" description="Helical" evidence="5">
    <location>
        <begin position="75"/>
        <end position="93"/>
    </location>
</feature>
<comment type="similarity">
    <text evidence="5">Belongs to the BI1 family.</text>
</comment>
<dbReference type="AlphaFoldDB" id="A0A2R5LAQ2"/>
<feature type="transmembrane region" description="Helical" evidence="5">
    <location>
        <begin position="129"/>
        <end position="147"/>
    </location>
</feature>
<reference evidence="6" key="1">
    <citation type="submission" date="2018-03" db="EMBL/GenBank/DDBJ databases">
        <title>The relapsing fever spirochete Borrelia turicatae persists in the highly oxidative environment of its soft-bodied tick vector.</title>
        <authorList>
            <person name="Bourret T.J."/>
            <person name="Boyle W.K."/>
            <person name="Valenzuela J.G."/>
            <person name="Oliveira F."/>
            <person name="Lopez J.E."/>
        </authorList>
    </citation>
    <scope>NUCLEOTIDE SEQUENCE</scope>
    <source>
        <strain evidence="6">Kansas strain/isolate</strain>
        <tissue evidence="6">Salivary glands</tissue>
    </source>
</reference>
<protein>
    <submittedName>
        <fullName evidence="6">Putative golgi antiapoptotic protein</fullName>
    </submittedName>
</protein>
<dbReference type="Pfam" id="PF01027">
    <property type="entry name" value="Bax1-I"/>
    <property type="match status" value="1"/>
</dbReference>
<dbReference type="CDD" id="cd10429">
    <property type="entry name" value="GAAP_like"/>
    <property type="match status" value="1"/>
</dbReference>
<dbReference type="GO" id="GO:0043066">
    <property type="term" value="P:negative regulation of apoptotic process"/>
    <property type="evidence" value="ECO:0007669"/>
    <property type="project" value="TreeGrafter"/>
</dbReference>
<dbReference type="PANTHER" id="PTHR23291:SF50">
    <property type="entry name" value="PROTEIN LIFEGUARD 4"/>
    <property type="match status" value="1"/>
</dbReference>
<dbReference type="GO" id="GO:0016020">
    <property type="term" value="C:membrane"/>
    <property type="evidence" value="ECO:0007669"/>
    <property type="project" value="UniProtKB-SubCell"/>
</dbReference>
<evidence type="ECO:0000256" key="1">
    <source>
        <dbReference type="ARBA" id="ARBA00004141"/>
    </source>
</evidence>
<keyword evidence="4 5" id="KW-0472">Membrane</keyword>
<feature type="transmembrane region" description="Helical" evidence="5">
    <location>
        <begin position="159"/>
        <end position="178"/>
    </location>
</feature>
<dbReference type="PANTHER" id="PTHR23291">
    <property type="entry name" value="BAX INHIBITOR-RELATED"/>
    <property type="match status" value="1"/>
</dbReference>
<keyword evidence="2 5" id="KW-0812">Transmembrane</keyword>
<accession>A0A2R5LAQ2</accession>
<evidence type="ECO:0000256" key="2">
    <source>
        <dbReference type="ARBA" id="ARBA00022692"/>
    </source>
</evidence>
<evidence type="ECO:0000256" key="3">
    <source>
        <dbReference type="ARBA" id="ARBA00022989"/>
    </source>
</evidence>
<dbReference type="RefSeq" id="XP_064487058.1">
    <property type="nucleotide sequence ID" value="XM_064630988.1"/>
</dbReference>
<dbReference type="KEGG" id="oti:135399208"/>
<organism evidence="6">
    <name type="scientific">Ornithodoros turicata</name>
    <dbReference type="NCBI Taxonomy" id="34597"/>
    <lineage>
        <taxon>Eukaryota</taxon>
        <taxon>Metazoa</taxon>
        <taxon>Ecdysozoa</taxon>
        <taxon>Arthropoda</taxon>
        <taxon>Chelicerata</taxon>
        <taxon>Arachnida</taxon>
        <taxon>Acari</taxon>
        <taxon>Parasitiformes</taxon>
        <taxon>Ixodida</taxon>
        <taxon>Ixodoidea</taxon>
        <taxon>Argasidae</taxon>
        <taxon>Ornithodorinae</taxon>
        <taxon>Ornithodoros</taxon>
    </lineage>
</organism>
<feature type="transmembrane region" description="Helical" evidence="5">
    <location>
        <begin position="100"/>
        <end position="123"/>
    </location>
</feature>
<evidence type="ECO:0000313" key="6">
    <source>
        <dbReference type="EMBL" id="MBY06601.1"/>
    </source>
</evidence>
<feature type="transmembrane region" description="Helical" evidence="5">
    <location>
        <begin position="42"/>
        <end position="63"/>
    </location>
</feature>
<dbReference type="GeneID" id="135399208"/>
<evidence type="ECO:0000256" key="4">
    <source>
        <dbReference type="ARBA" id="ARBA00023136"/>
    </source>
</evidence>
<sequence>MQDILINVGDQSDKSSIMDDFCYNNNVSKAHVYVRLGFLRKVYGILSVQLLVTAVCASIAMFTPVVKFYINENPWMVTVAFLASIILLIGLMIKRRQTPINYVLLGGFTLAQAYTVGVVVTFYDQLAVLQAFIITLGVTVGLTVYTFQSKRDFSTWGAGLFAFLWVLVLGGFLRMFIPSTHLELVLSMGGAALFSFFIIFDTHMIMHRVSPEEYIMATIELYMDIINLFLHILRIVGEARRH</sequence>
<feature type="transmembrane region" description="Helical" evidence="5">
    <location>
        <begin position="184"/>
        <end position="202"/>
    </location>
</feature>
<name>A0A2R5LAQ2_9ACAR</name>
<dbReference type="EMBL" id="GGLE01002475">
    <property type="protein sequence ID" value="MBY06601.1"/>
    <property type="molecule type" value="Transcribed_RNA"/>
</dbReference>
<comment type="subcellular location">
    <subcellularLocation>
        <location evidence="1">Membrane</location>
        <topology evidence="1">Multi-pass membrane protein</topology>
    </subcellularLocation>
</comment>
<proteinExistence type="inferred from homology"/>
<dbReference type="InterPro" id="IPR006214">
    <property type="entry name" value="Bax_inhibitor_1-related"/>
</dbReference>
<keyword evidence="3 5" id="KW-1133">Transmembrane helix</keyword>
<evidence type="ECO:0000256" key="5">
    <source>
        <dbReference type="RuleBase" id="RU004379"/>
    </source>
</evidence>